<gene>
    <name evidence="3" type="ordered locus">SRU_0662</name>
</gene>
<protein>
    <submittedName>
        <fullName evidence="3">Integral membrane protein</fullName>
    </submittedName>
</protein>
<dbReference type="Proteomes" id="UP000008674">
    <property type="component" value="Chromosome"/>
</dbReference>
<sequence length="182" mass="20330">MSTRSMSAPANATVADVAAGDAIRSLDPSIRAVWAIKMAAFSMFLFLPALFYDLTHLFSPDSWLPFGVLSGTVLVGGVLYCVAWPRLRYRAWGFVLRPEELYMEHGVLQHVRTIVPLRRIQHVDVSQDLIEREFALGRLVVHTAGSRSSDVVIPGLPLSEAETIRDKIKRFILEDPLTEEPV</sequence>
<dbReference type="EMBL" id="CP000159">
    <property type="protein sequence ID" value="ABC44688.1"/>
    <property type="molecule type" value="Genomic_DNA"/>
</dbReference>
<dbReference type="eggNOG" id="COG3402">
    <property type="taxonomic scope" value="Bacteria"/>
</dbReference>
<feature type="domain" description="YdbS-like PH" evidence="2">
    <location>
        <begin position="89"/>
        <end position="168"/>
    </location>
</feature>
<name>Q2S4T1_SALRD</name>
<dbReference type="PANTHER" id="PTHR34473">
    <property type="entry name" value="UPF0699 TRANSMEMBRANE PROTEIN YDBS"/>
    <property type="match status" value="1"/>
</dbReference>
<dbReference type="PANTHER" id="PTHR34473:SF3">
    <property type="entry name" value="TRANSMEMBRANE PROTEIN-RELATED"/>
    <property type="match status" value="1"/>
</dbReference>
<keyword evidence="1" id="KW-0812">Transmembrane</keyword>
<evidence type="ECO:0000313" key="3">
    <source>
        <dbReference type="EMBL" id="ABC44688.1"/>
    </source>
</evidence>
<dbReference type="Pfam" id="PF03703">
    <property type="entry name" value="bPH_2"/>
    <property type="match status" value="1"/>
</dbReference>
<accession>Q2S4T1</accession>
<evidence type="ECO:0000256" key="1">
    <source>
        <dbReference type="SAM" id="Phobius"/>
    </source>
</evidence>
<dbReference type="STRING" id="309807.SRU_0662"/>
<proteinExistence type="predicted"/>
<keyword evidence="4" id="KW-1185">Reference proteome</keyword>
<dbReference type="AlphaFoldDB" id="Q2S4T1"/>
<feature type="transmembrane region" description="Helical" evidence="1">
    <location>
        <begin position="63"/>
        <end position="83"/>
    </location>
</feature>
<dbReference type="KEGG" id="sru:SRU_0662"/>
<keyword evidence="1" id="KW-1133">Transmembrane helix</keyword>
<dbReference type="HOGENOM" id="CLU_104197_2_1_10"/>
<keyword evidence="1" id="KW-0472">Membrane</keyword>
<organism evidence="3 4">
    <name type="scientific">Salinibacter ruber (strain DSM 13855 / M31)</name>
    <dbReference type="NCBI Taxonomy" id="309807"/>
    <lineage>
        <taxon>Bacteria</taxon>
        <taxon>Pseudomonadati</taxon>
        <taxon>Rhodothermota</taxon>
        <taxon>Rhodothermia</taxon>
        <taxon>Rhodothermales</taxon>
        <taxon>Salinibacteraceae</taxon>
        <taxon>Salinibacter</taxon>
    </lineage>
</organism>
<dbReference type="OrthoDB" id="1524472at2"/>
<evidence type="ECO:0000259" key="2">
    <source>
        <dbReference type="Pfam" id="PF03703"/>
    </source>
</evidence>
<reference evidence="3 4" key="1">
    <citation type="journal article" date="2005" name="Proc. Natl. Acad. Sci. U.S.A.">
        <title>The genome of Salinibacter ruber: convergence and gene exchange among hyperhalophilic bacteria and archaea.</title>
        <authorList>
            <person name="Mongodin E.F."/>
            <person name="Nelson K.E."/>
            <person name="Daugherty S."/>
            <person name="Deboy R.T."/>
            <person name="Wister J."/>
            <person name="Khouri H."/>
            <person name="Weidman J."/>
            <person name="Walsh D.A."/>
            <person name="Papke R.T."/>
            <person name="Sanchez Perez G."/>
            <person name="Sharma A.K."/>
            <person name="Nesbo C.L."/>
            <person name="MacLeod D."/>
            <person name="Bapteste E."/>
            <person name="Doolittle W.F."/>
            <person name="Charlebois R.L."/>
            <person name="Legault B."/>
            <person name="Rodriguez-Valera F."/>
        </authorList>
    </citation>
    <scope>NUCLEOTIDE SEQUENCE [LARGE SCALE GENOMIC DNA]</scope>
    <source>
        <strain evidence="4">DSM 13855 / CECT 5946 / M31</strain>
    </source>
</reference>
<feature type="transmembrane region" description="Helical" evidence="1">
    <location>
        <begin position="32"/>
        <end position="51"/>
    </location>
</feature>
<dbReference type="EnsemblBacteria" id="ABC44688">
    <property type="protein sequence ID" value="ABC44688"/>
    <property type="gene ID" value="SRU_0662"/>
</dbReference>
<dbReference type="DNASU" id="3850376"/>
<dbReference type="InterPro" id="IPR005182">
    <property type="entry name" value="YdbS-like_PH"/>
</dbReference>
<evidence type="ECO:0000313" key="4">
    <source>
        <dbReference type="Proteomes" id="UP000008674"/>
    </source>
</evidence>